<evidence type="ECO:0000313" key="1">
    <source>
        <dbReference type="Proteomes" id="UP000887565"/>
    </source>
</evidence>
<proteinExistence type="predicted"/>
<dbReference type="Proteomes" id="UP000887565">
    <property type="component" value="Unplaced"/>
</dbReference>
<protein>
    <submittedName>
        <fullName evidence="2">Uncharacterized protein</fullName>
    </submittedName>
</protein>
<sequence>MMTLKQKKNEADPLRSVDPCLRHQIWIDDPYADPCLSTTRRLCYLLMEYLAMFHHRQINPNAQEELLGGARAVSPLPNVWLCAIILTRAQQGVRVWNQSVSVL</sequence>
<organism evidence="1 2">
    <name type="scientific">Romanomermis culicivorax</name>
    <name type="common">Nematode worm</name>
    <dbReference type="NCBI Taxonomy" id="13658"/>
    <lineage>
        <taxon>Eukaryota</taxon>
        <taxon>Metazoa</taxon>
        <taxon>Ecdysozoa</taxon>
        <taxon>Nematoda</taxon>
        <taxon>Enoplea</taxon>
        <taxon>Dorylaimia</taxon>
        <taxon>Mermithida</taxon>
        <taxon>Mermithoidea</taxon>
        <taxon>Mermithidae</taxon>
        <taxon>Romanomermis</taxon>
    </lineage>
</organism>
<evidence type="ECO:0000313" key="2">
    <source>
        <dbReference type="WBParaSite" id="nRc.2.0.1.t20784-RA"/>
    </source>
</evidence>
<name>A0A915J3S8_ROMCU</name>
<dbReference type="AlphaFoldDB" id="A0A915J3S8"/>
<accession>A0A915J3S8</accession>
<reference evidence="2" key="1">
    <citation type="submission" date="2022-11" db="UniProtKB">
        <authorList>
            <consortium name="WormBaseParasite"/>
        </authorList>
    </citation>
    <scope>IDENTIFICATION</scope>
</reference>
<keyword evidence="1" id="KW-1185">Reference proteome</keyword>
<dbReference type="WBParaSite" id="nRc.2.0.1.t20784-RA">
    <property type="protein sequence ID" value="nRc.2.0.1.t20784-RA"/>
    <property type="gene ID" value="nRc.2.0.1.g20784"/>
</dbReference>